<evidence type="ECO:0008006" key="3">
    <source>
        <dbReference type="Google" id="ProtNLM"/>
    </source>
</evidence>
<sequence>MRAAINKQELLEKCRLLLLEMLGTERGGKAYRSFELSYDALLTKESSEETKGELPQMREIVLRTIALYQALLKIKISWQQTEEILKALMKGYAVLMSRELERLSSTPFFFANYRKKVAEGYSDYFSEKEWDIELIENTRSKLCFDIKACLFFDVLKANDCVILAPLFCEFEKTVFEGMEDKVGFSRPYYKGKGDDYCELSFYKV</sequence>
<dbReference type="KEGG" id="emt:CPZ25_006095"/>
<dbReference type="Pfam" id="PF14196">
    <property type="entry name" value="ATC_hydrolase"/>
    <property type="match status" value="1"/>
</dbReference>
<name>A0A4V1GLT6_EUBML</name>
<dbReference type="AlphaFoldDB" id="A0A4V1GLT6"/>
<organism evidence="1 2">
    <name type="scientific">Eubacterium maltosivorans</name>
    <dbReference type="NCBI Taxonomy" id="2041044"/>
    <lineage>
        <taxon>Bacteria</taxon>
        <taxon>Bacillati</taxon>
        <taxon>Bacillota</taxon>
        <taxon>Clostridia</taxon>
        <taxon>Eubacteriales</taxon>
        <taxon>Eubacteriaceae</taxon>
        <taxon>Eubacterium</taxon>
    </lineage>
</organism>
<reference evidence="1 2" key="1">
    <citation type="submission" date="2018-05" db="EMBL/GenBank/DDBJ databases">
        <title>Genome comparison of Eubacterium sp.</title>
        <authorList>
            <person name="Feng Y."/>
            <person name="Sanchez-Andrea I."/>
            <person name="Stams A.J.M."/>
            <person name="De Vos W.M."/>
        </authorList>
    </citation>
    <scope>NUCLEOTIDE SEQUENCE [LARGE SCALE GENOMIC DNA]</scope>
    <source>
        <strain evidence="1 2">YI</strain>
    </source>
</reference>
<evidence type="ECO:0000313" key="1">
    <source>
        <dbReference type="EMBL" id="QCT70916.1"/>
    </source>
</evidence>
<keyword evidence="2" id="KW-1185">Reference proteome</keyword>
<proteinExistence type="predicted"/>
<protein>
    <recommendedName>
        <fullName evidence="3">L-2-amino-thiazoline-4-carboxylic acid hydrolase</fullName>
    </recommendedName>
</protein>
<evidence type="ECO:0000313" key="2">
    <source>
        <dbReference type="Proteomes" id="UP000218387"/>
    </source>
</evidence>
<accession>A0A4V1GLT6</accession>
<dbReference type="InterPro" id="IPR026002">
    <property type="entry name" value="ATC_hydrolase-like"/>
</dbReference>
<dbReference type="Proteomes" id="UP000218387">
    <property type="component" value="Chromosome"/>
</dbReference>
<dbReference type="EMBL" id="CP029487">
    <property type="protein sequence ID" value="QCT70916.1"/>
    <property type="molecule type" value="Genomic_DNA"/>
</dbReference>
<gene>
    <name evidence="1" type="ORF">CPZ25_006095</name>
</gene>
<dbReference type="RefSeq" id="WP_096920028.1">
    <property type="nucleotide sequence ID" value="NZ_CP029487.1"/>
</dbReference>